<evidence type="ECO:0000256" key="1">
    <source>
        <dbReference type="SAM" id="MobiDB-lite"/>
    </source>
</evidence>
<feature type="compositionally biased region" description="Low complexity" evidence="1">
    <location>
        <begin position="267"/>
        <end position="283"/>
    </location>
</feature>
<feature type="region of interest" description="Disordered" evidence="1">
    <location>
        <begin position="55"/>
        <end position="238"/>
    </location>
</feature>
<sequence length="321" mass="34290">MRSCAQCSLLQRVTTLSSGAFFAALRLVLHAQAGRGIDRGLAFVQAAPIPLGAPTNPFLPTPASSPEARARPSLPPRKPISPAPRKIGATASSESSLSRLRRAPRPRHCEGHTMYILPRSPSPAPRHTRYFPRRRTPCAAPRRSARPLISPHIRHFADPAPHRAAEPRARILKFKRNHGPSPNSHSKPKPVPPDPAPAARLLSVPTSPAPPPAPFPYPTSAGPRSTSFAQHPPVHPQRRASAFEAVYGAPASPSFTTHTAHDGQRVASASSASDSARRSSNSAPTRRPSSSPDAFTRERTSSIALPLTLPLTLRRTLAGAG</sequence>
<feature type="compositionally biased region" description="Basic and acidic residues" evidence="1">
    <location>
        <begin position="155"/>
        <end position="169"/>
    </location>
</feature>
<feature type="compositionally biased region" description="Basic residues" evidence="1">
    <location>
        <begin position="126"/>
        <end position="136"/>
    </location>
</feature>
<dbReference type="AlphaFoldDB" id="A0AAD7D114"/>
<dbReference type="Proteomes" id="UP001221757">
    <property type="component" value="Unassembled WGS sequence"/>
</dbReference>
<proteinExistence type="predicted"/>
<gene>
    <name evidence="2" type="ORF">B0H17DRAFT_1208457</name>
</gene>
<feature type="region of interest" description="Disordered" evidence="1">
    <location>
        <begin position="250"/>
        <end position="309"/>
    </location>
</feature>
<name>A0AAD7D114_MYCRO</name>
<comment type="caution">
    <text evidence="2">The sequence shown here is derived from an EMBL/GenBank/DDBJ whole genome shotgun (WGS) entry which is preliminary data.</text>
</comment>
<feature type="compositionally biased region" description="Pro residues" evidence="1">
    <location>
        <begin position="207"/>
        <end position="217"/>
    </location>
</feature>
<protein>
    <submittedName>
        <fullName evidence="2">Uncharacterized protein</fullName>
    </submittedName>
</protein>
<reference evidence="2" key="1">
    <citation type="submission" date="2023-03" db="EMBL/GenBank/DDBJ databases">
        <title>Massive genome expansion in bonnet fungi (Mycena s.s.) driven by repeated elements and novel gene families across ecological guilds.</title>
        <authorList>
            <consortium name="Lawrence Berkeley National Laboratory"/>
            <person name="Harder C.B."/>
            <person name="Miyauchi S."/>
            <person name="Viragh M."/>
            <person name="Kuo A."/>
            <person name="Thoen E."/>
            <person name="Andreopoulos B."/>
            <person name="Lu D."/>
            <person name="Skrede I."/>
            <person name="Drula E."/>
            <person name="Henrissat B."/>
            <person name="Morin E."/>
            <person name="Kohler A."/>
            <person name="Barry K."/>
            <person name="LaButti K."/>
            <person name="Morin E."/>
            <person name="Salamov A."/>
            <person name="Lipzen A."/>
            <person name="Mereny Z."/>
            <person name="Hegedus B."/>
            <person name="Baldrian P."/>
            <person name="Stursova M."/>
            <person name="Weitz H."/>
            <person name="Taylor A."/>
            <person name="Grigoriev I.V."/>
            <person name="Nagy L.G."/>
            <person name="Martin F."/>
            <person name="Kauserud H."/>
        </authorList>
    </citation>
    <scope>NUCLEOTIDE SEQUENCE</scope>
    <source>
        <strain evidence="2">CBHHK067</strain>
    </source>
</reference>
<evidence type="ECO:0000313" key="2">
    <source>
        <dbReference type="EMBL" id="KAJ7673374.1"/>
    </source>
</evidence>
<accession>A0AAD7D114</accession>
<feature type="compositionally biased region" description="Pro residues" evidence="1">
    <location>
        <begin position="73"/>
        <end position="82"/>
    </location>
</feature>
<evidence type="ECO:0000313" key="3">
    <source>
        <dbReference type="Proteomes" id="UP001221757"/>
    </source>
</evidence>
<organism evidence="2 3">
    <name type="scientific">Mycena rosella</name>
    <name type="common">Pink bonnet</name>
    <name type="synonym">Agaricus rosellus</name>
    <dbReference type="NCBI Taxonomy" id="1033263"/>
    <lineage>
        <taxon>Eukaryota</taxon>
        <taxon>Fungi</taxon>
        <taxon>Dikarya</taxon>
        <taxon>Basidiomycota</taxon>
        <taxon>Agaricomycotina</taxon>
        <taxon>Agaricomycetes</taxon>
        <taxon>Agaricomycetidae</taxon>
        <taxon>Agaricales</taxon>
        <taxon>Marasmiineae</taxon>
        <taxon>Mycenaceae</taxon>
        <taxon>Mycena</taxon>
    </lineage>
</organism>
<dbReference type="EMBL" id="JARKIE010000163">
    <property type="protein sequence ID" value="KAJ7673374.1"/>
    <property type="molecule type" value="Genomic_DNA"/>
</dbReference>
<keyword evidence="3" id="KW-1185">Reference proteome</keyword>